<proteinExistence type="predicted"/>
<dbReference type="PROSITE" id="PS50011">
    <property type="entry name" value="PROTEIN_KINASE_DOM"/>
    <property type="match status" value="1"/>
</dbReference>
<dbReference type="CDD" id="cd14014">
    <property type="entry name" value="STKc_PknB_like"/>
    <property type="match status" value="1"/>
</dbReference>
<evidence type="ECO:0000313" key="8">
    <source>
        <dbReference type="Proteomes" id="UP000199054"/>
    </source>
</evidence>
<dbReference type="OrthoDB" id="9801841at2"/>
<evidence type="ECO:0000256" key="5">
    <source>
        <dbReference type="SAM" id="MobiDB-lite"/>
    </source>
</evidence>
<keyword evidence="7" id="KW-0723">Serine/threonine-protein kinase</keyword>
<dbReference type="EMBL" id="FODE01000024">
    <property type="protein sequence ID" value="SEN95789.1"/>
    <property type="molecule type" value="Genomic_DNA"/>
</dbReference>
<dbReference type="Pfam" id="PF00069">
    <property type="entry name" value="Pkinase"/>
    <property type="match status" value="1"/>
</dbReference>
<keyword evidence="1" id="KW-0808">Transferase</keyword>
<dbReference type="PANTHER" id="PTHR43289">
    <property type="entry name" value="MITOGEN-ACTIVATED PROTEIN KINASE KINASE KINASE 20-RELATED"/>
    <property type="match status" value="1"/>
</dbReference>
<keyword evidence="3 7" id="KW-0418">Kinase</keyword>
<accession>A0A1H8KSC3</accession>
<organism evidence="7 8">
    <name type="scientific">Paracoccus alcaliphilus</name>
    <dbReference type="NCBI Taxonomy" id="34002"/>
    <lineage>
        <taxon>Bacteria</taxon>
        <taxon>Pseudomonadati</taxon>
        <taxon>Pseudomonadota</taxon>
        <taxon>Alphaproteobacteria</taxon>
        <taxon>Rhodobacterales</taxon>
        <taxon>Paracoccaceae</taxon>
        <taxon>Paracoccus</taxon>
    </lineage>
</organism>
<evidence type="ECO:0000313" key="7">
    <source>
        <dbReference type="EMBL" id="SEN95789.1"/>
    </source>
</evidence>
<keyword evidence="2" id="KW-0547">Nucleotide-binding</keyword>
<dbReference type="InterPro" id="IPR011009">
    <property type="entry name" value="Kinase-like_dom_sf"/>
</dbReference>
<evidence type="ECO:0000256" key="1">
    <source>
        <dbReference type="ARBA" id="ARBA00022679"/>
    </source>
</evidence>
<feature type="compositionally biased region" description="Acidic residues" evidence="5">
    <location>
        <begin position="647"/>
        <end position="666"/>
    </location>
</feature>
<feature type="region of interest" description="Disordered" evidence="5">
    <location>
        <begin position="644"/>
        <end position="666"/>
    </location>
</feature>
<dbReference type="RefSeq" id="WP_090614236.1">
    <property type="nucleotide sequence ID" value="NZ_CP067126.1"/>
</dbReference>
<dbReference type="GO" id="GO:0005524">
    <property type="term" value="F:ATP binding"/>
    <property type="evidence" value="ECO:0007669"/>
    <property type="project" value="UniProtKB-KW"/>
</dbReference>
<dbReference type="PANTHER" id="PTHR43289:SF34">
    <property type="entry name" value="SERINE_THREONINE-PROTEIN KINASE YBDM-RELATED"/>
    <property type="match status" value="1"/>
</dbReference>
<protein>
    <submittedName>
        <fullName evidence="7">Serine/threonine protein kinase</fullName>
    </submittedName>
</protein>
<dbReference type="AlphaFoldDB" id="A0A1H8KSC3"/>
<evidence type="ECO:0000256" key="4">
    <source>
        <dbReference type="ARBA" id="ARBA00022840"/>
    </source>
</evidence>
<evidence type="ECO:0000259" key="6">
    <source>
        <dbReference type="PROSITE" id="PS50011"/>
    </source>
</evidence>
<dbReference type="Gene3D" id="1.10.510.10">
    <property type="entry name" value="Transferase(Phosphotransferase) domain 1"/>
    <property type="match status" value="1"/>
</dbReference>
<keyword evidence="4" id="KW-0067">ATP-binding</keyword>
<keyword evidence="8" id="KW-1185">Reference proteome</keyword>
<reference evidence="7 8" key="1">
    <citation type="submission" date="2016-10" db="EMBL/GenBank/DDBJ databases">
        <authorList>
            <person name="de Groot N.N."/>
        </authorList>
    </citation>
    <scope>NUCLEOTIDE SEQUENCE [LARGE SCALE GENOMIC DNA]</scope>
    <source>
        <strain evidence="7 8">DSM 8512</strain>
    </source>
</reference>
<dbReference type="InterPro" id="IPR000719">
    <property type="entry name" value="Prot_kinase_dom"/>
</dbReference>
<evidence type="ECO:0000256" key="3">
    <source>
        <dbReference type="ARBA" id="ARBA00022777"/>
    </source>
</evidence>
<dbReference type="STRING" id="34002.SAMN04489859_102432"/>
<sequence>MTSDPDHEGKEPPPDRTVIADQPSADIPDRTVIGPETAPSDTPAAPADPTLIGDQPQTQGGAAVRLVQPGTLINNNYRINSLVSVGGMGEVYRAENVFTGDPVAVKVILPDLAQDAAVLDLFRREARVLVQLRDDAIVRYHNFVLDNGLGRYCLIMEFVEGRHLGTRVNEDGPLDDHAALALMRRLAAGLGRAHASGVTHRDLSPDNVILRDERVDEAVLIDFGIARSTELGDGLAGRFAGKFKYIAPEQLGHWGGDIGPWTDVYGLALLIAMVARGKPLAMGDSVISASTARQAIPDLGGLSHRLFPLLQHMLEPDPQRRPRDMAQVLRMIEDPLHLPAQYRLPLWSASAPAPDDTGAGPTVIAADPVTQSDSPFAAQPMPAMPASDPPRPSGRGRWIAGGAVVAVLAIATGAFLALRPDRPEPVAEVPDPPPVAALAERDETTREGFLASQSLPDCTLAYRIERGANAGMIATVGAGPVDGSALLAAYEAQFGTRPSLVSQQVAQAQCPAVDFLRQISGRPAAAPALSVDVQGGGQAFQIRGEVSGMAARNLWLFLVAPDGAVYDLTAQATRDDDGRDRFGISVGMAEGGQPYLLAALASDVALASVAAAPAASPAAELLPRVLDELRAAGAAPAVDLVVITPEPAEEPAEPEAEEPEAADPAD</sequence>
<feature type="compositionally biased region" description="Basic and acidic residues" evidence="5">
    <location>
        <begin position="1"/>
        <end position="14"/>
    </location>
</feature>
<feature type="compositionally biased region" description="Low complexity" evidence="5">
    <location>
        <begin position="37"/>
        <end position="50"/>
    </location>
</feature>
<feature type="region of interest" description="Disordered" evidence="5">
    <location>
        <begin position="1"/>
        <end position="57"/>
    </location>
</feature>
<dbReference type="SUPFAM" id="SSF56112">
    <property type="entry name" value="Protein kinase-like (PK-like)"/>
    <property type="match status" value="1"/>
</dbReference>
<dbReference type="GO" id="GO:0004674">
    <property type="term" value="F:protein serine/threonine kinase activity"/>
    <property type="evidence" value="ECO:0007669"/>
    <property type="project" value="UniProtKB-KW"/>
</dbReference>
<gene>
    <name evidence="7" type="ORF">SAMN04489859_102432</name>
</gene>
<dbReference type="InterPro" id="IPR008266">
    <property type="entry name" value="Tyr_kinase_AS"/>
</dbReference>
<dbReference type="Gene3D" id="3.30.200.20">
    <property type="entry name" value="Phosphorylase Kinase, domain 1"/>
    <property type="match status" value="1"/>
</dbReference>
<feature type="domain" description="Protein kinase" evidence="6">
    <location>
        <begin position="77"/>
        <end position="337"/>
    </location>
</feature>
<name>A0A1H8KSC3_9RHOB</name>
<evidence type="ECO:0000256" key="2">
    <source>
        <dbReference type="ARBA" id="ARBA00022741"/>
    </source>
</evidence>
<dbReference type="Proteomes" id="UP000199054">
    <property type="component" value="Unassembled WGS sequence"/>
</dbReference>
<dbReference type="PROSITE" id="PS00109">
    <property type="entry name" value="PROTEIN_KINASE_TYR"/>
    <property type="match status" value="1"/>
</dbReference>